<comment type="catalytic activity">
    <reaction evidence="1">
        <text>L-glutamyl-[protein] + S-adenosyl-L-methionine = [protein]-L-glutamate 5-O-methyl ester + S-adenosyl-L-homocysteine</text>
        <dbReference type="Rhea" id="RHEA:24452"/>
        <dbReference type="Rhea" id="RHEA-COMP:10208"/>
        <dbReference type="Rhea" id="RHEA-COMP:10311"/>
        <dbReference type="ChEBI" id="CHEBI:29973"/>
        <dbReference type="ChEBI" id="CHEBI:57856"/>
        <dbReference type="ChEBI" id="CHEBI:59789"/>
        <dbReference type="ChEBI" id="CHEBI:82795"/>
        <dbReference type="EC" id="2.1.1.80"/>
    </reaction>
</comment>
<evidence type="ECO:0000256" key="5">
    <source>
        <dbReference type="ARBA" id="ARBA00022691"/>
    </source>
</evidence>
<evidence type="ECO:0000259" key="6">
    <source>
        <dbReference type="PROSITE" id="PS50123"/>
    </source>
</evidence>
<dbReference type="InterPro" id="IPR036804">
    <property type="entry name" value="CheR_N_sf"/>
</dbReference>
<evidence type="ECO:0000256" key="4">
    <source>
        <dbReference type="ARBA" id="ARBA00022679"/>
    </source>
</evidence>
<dbReference type="InterPro" id="IPR029063">
    <property type="entry name" value="SAM-dependent_MTases_sf"/>
</dbReference>
<keyword evidence="3 7" id="KW-0489">Methyltransferase</keyword>
<feature type="domain" description="CheR-type methyltransferase" evidence="6">
    <location>
        <begin position="1"/>
        <end position="276"/>
    </location>
</feature>
<sequence>MSHLLSKENFTKIGEFIYRKSGISLELDKHYEKLAKHVDKRSAELSLENFRKYFFKLRFEDNDGLEFQELMNAITVNETYFFREKDQFEVLVNKILPELHKRLPASQPLRILSSPCSTGEEPYSMILHIIEEGTVVEQRDIEVVGIDIDSTVIKKAQVAKYSERAIHAVPKDILHKWFNKRTIGYELSEDLKGSVDFQVVNVFDKEKMRQLGKFDVIFSRNMLIYFDDASRKEVAMTFYDMLNPGGYVLLGHAEYMSRIVSVFNAKKIDNTLIYQK</sequence>
<protein>
    <recommendedName>
        <fullName evidence="2">protein-glutamate O-methyltransferase</fullName>
        <ecNumber evidence="2">2.1.1.80</ecNumber>
    </recommendedName>
</protein>
<dbReference type="Gene3D" id="3.40.50.150">
    <property type="entry name" value="Vaccinia Virus protein VP39"/>
    <property type="match status" value="1"/>
</dbReference>
<dbReference type="AlphaFoldDB" id="A0A1W1CJD1"/>
<dbReference type="InterPro" id="IPR050903">
    <property type="entry name" value="Bact_Chemotaxis_MeTrfase"/>
</dbReference>
<gene>
    <name evidence="7" type="ORF">MNB_SM-4-1025</name>
</gene>
<organism evidence="7">
    <name type="scientific">hydrothermal vent metagenome</name>
    <dbReference type="NCBI Taxonomy" id="652676"/>
    <lineage>
        <taxon>unclassified sequences</taxon>
        <taxon>metagenomes</taxon>
        <taxon>ecological metagenomes</taxon>
    </lineage>
</organism>
<accession>A0A1W1CJD1</accession>
<keyword evidence="5" id="KW-0949">S-adenosyl-L-methionine</keyword>
<dbReference type="GO" id="GO:0032259">
    <property type="term" value="P:methylation"/>
    <property type="evidence" value="ECO:0007669"/>
    <property type="project" value="UniProtKB-KW"/>
</dbReference>
<keyword evidence="4 7" id="KW-0808">Transferase</keyword>
<dbReference type="SMART" id="SM00138">
    <property type="entry name" value="MeTrc"/>
    <property type="match status" value="1"/>
</dbReference>
<evidence type="ECO:0000256" key="3">
    <source>
        <dbReference type="ARBA" id="ARBA00022603"/>
    </source>
</evidence>
<dbReference type="Gene3D" id="1.10.155.10">
    <property type="entry name" value="Chemotaxis receptor methyltransferase CheR, N-terminal domain"/>
    <property type="match status" value="1"/>
</dbReference>
<dbReference type="PANTHER" id="PTHR24422:SF10">
    <property type="entry name" value="CHEMOTAXIS PROTEIN METHYLTRANSFERASE 2"/>
    <property type="match status" value="1"/>
</dbReference>
<dbReference type="Pfam" id="PF01739">
    <property type="entry name" value="CheR"/>
    <property type="match status" value="1"/>
</dbReference>
<dbReference type="SUPFAM" id="SSF53335">
    <property type="entry name" value="S-adenosyl-L-methionine-dependent methyltransferases"/>
    <property type="match status" value="1"/>
</dbReference>
<dbReference type="PROSITE" id="PS50123">
    <property type="entry name" value="CHER"/>
    <property type="match status" value="1"/>
</dbReference>
<dbReference type="InterPro" id="IPR000780">
    <property type="entry name" value="CheR_MeTrfase"/>
</dbReference>
<evidence type="ECO:0000313" key="7">
    <source>
        <dbReference type="EMBL" id="SFV65825.1"/>
    </source>
</evidence>
<dbReference type="EMBL" id="FPHF01000089">
    <property type="protein sequence ID" value="SFV65825.1"/>
    <property type="molecule type" value="Genomic_DNA"/>
</dbReference>
<dbReference type="InterPro" id="IPR022642">
    <property type="entry name" value="CheR_C"/>
</dbReference>
<dbReference type="PANTHER" id="PTHR24422">
    <property type="entry name" value="CHEMOTAXIS PROTEIN METHYLTRANSFERASE"/>
    <property type="match status" value="1"/>
</dbReference>
<name>A0A1W1CJD1_9ZZZZ</name>
<evidence type="ECO:0000256" key="2">
    <source>
        <dbReference type="ARBA" id="ARBA00012534"/>
    </source>
</evidence>
<dbReference type="PRINTS" id="PR00996">
    <property type="entry name" value="CHERMTFRASE"/>
</dbReference>
<evidence type="ECO:0000256" key="1">
    <source>
        <dbReference type="ARBA" id="ARBA00001541"/>
    </source>
</evidence>
<proteinExistence type="predicted"/>
<dbReference type="GO" id="GO:0008983">
    <property type="term" value="F:protein-glutamate O-methyltransferase activity"/>
    <property type="evidence" value="ECO:0007669"/>
    <property type="project" value="UniProtKB-EC"/>
</dbReference>
<dbReference type="SUPFAM" id="SSF47757">
    <property type="entry name" value="Chemotaxis receptor methyltransferase CheR, N-terminal domain"/>
    <property type="match status" value="1"/>
</dbReference>
<dbReference type="EC" id="2.1.1.80" evidence="2"/>
<reference evidence="7" key="1">
    <citation type="submission" date="2016-10" db="EMBL/GenBank/DDBJ databases">
        <authorList>
            <person name="de Groot N.N."/>
        </authorList>
    </citation>
    <scope>NUCLEOTIDE SEQUENCE</scope>
</reference>